<feature type="transmembrane region" description="Helical" evidence="7">
    <location>
        <begin position="198"/>
        <end position="220"/>
    </location>
</feature>
<keyword evidence="2" id="KW-0813">Transport</keyword>
<gene>
    <name evidence="8" type="ORF">HMPREF0908_1205</name>
</gene>
<feature type="region of interest" description="Disordered" evidence="6">
    <location>
        <begin position="474"/>
        <end position="493"/>
    </location>
</feature>
<dbReference type="AlphaFoldDB" id="C4V3W1"/>
<feature type="transmembrane region" description="Helical" evidence="7">
    <location>
        <begin position="393"/>
        <end position="410"/>
    </location>
</feature>
<dbReference type="Proteomes" id="UP000005309">
    <property type="component" value="Unassembled WGS sequence"/>
</dbReference>
<feature type="compositionally biased region" description="Low complexity" evidence="6">
    <location>
        <begin position="476"/>
        <end position="493"/>
    </location>
</feature>
<dbReference type="eggNOG" id="COG0531">
    <property type="taxonomic scope" value="Bacteria"/>
</dbReference>
<dbReference type="PANTHER" id="PTHR43243">
    <property type="entry name" value="INNER MEMBRANE TRANSPORTER YGJI-RELATED"/>
    <property type="match status" value="1"/>
</dbReference>
<feature type="transmembrane region" description="Helical" evidence="7">
    <location>
        <begin position="134"/>
        <end position="156"/>
    </location>
</feature>
<comment type="subcellular location">
    <subcellularLocation>
        <location evidence="1">Membrane</location>
        <topology evidence="1">Multi-pass membrane protein</topology>
    </subcellularLocation>
</comment>
<feature type="transmembrane region" description="Helical" evidence="7">
    <location>
        <begin position="75"/>
        <end position="94"/>
    </location>
</feature>
<evidence type="ECO:0000256" key="2">
    <source>
        <dbReference type="ARBA" id="ARBA00022448"/>
    </source>
</evidence>
<evidence type="ECO:0000313" key="9">
    <source>
        <dbReference type="Proteomes" id="UP000005309"/>
    </source>
</evidence>
<feature type="transmembrane region" description="Helical" evidence="7">
    <location>
        <begin position="314"/>
        <end position="342"/>
    </location>
</feature>
<dbReference type="Pfam" id="PF13520">
    <property type="entry name" value="AA_permease_2"/>
    <property type="match status" value="1"/>
</dbReference>
<keyword evidence="9" id="KW-1185">Reference proteome</keyword>
<feature type="transmembrane region" description="Helical" evidence="7">
    <location>
        <begin position="363"/>
        <end position="387"/>
    </location>
</feature>
<reference evidence="8 9" key="1">
    <citation type="submission" date="2009-04" db="EMBL/GenBank/DDBJ databases">
        <authorList>
            <person name="Qin X."/>
            <person name="Bachman B."/>
            <person name="Battles P."/>
            <person name="Bell A."/>
            <person name="Bess C."/>
            <person name="Bickham C."/>
            <person name="Chaboub L."/>
            <person name="Chen D."/>
            <person name="Coyle M."/>
            <person name="Deiros D.R."/>
            <person name="Dinh H."/>
            <person name="Forbes L."/>
            <person name="Fowler G."/>
            <person name="Francisco L."/>
            <person name="Fu Q."/>
            <person name="Gubbala S."/>
            <person name="Hale W."/>
            <person name="Han Y."/>
            <person name="Hemphill L."/>
            <person name="Highlander S.K."/>
            <person name="Hirani K."/>
            <person name="Hogues M."/>
            <person name="Jackson L."/>
            <person name="Jakkamsetti A."/>
            <person name="Javaid M."/>
            <person name="Jiang H."/>
            <person name="Korchina V."/>
            <person name="Kovar C."/>
            <person name="Lara F."/>
            <person name="Lee S."/>
            <person name="Mata R."/>
            <person name="Mathew T."/>
            <person name="Moen C."/>
            <person name="Morales K."/>
            <person name="Munidasa M."/>
            <person name="Nazareth L."/>
            <person name="Ngo R."/>
            <person name="Nguyen L."/>
            <person name="Okwuonu G."/>
            <person name="Ongeri F."/>
            <person name="Patil S."/>
            <person name="Petrosino J."/>
            <person name="Pham C."/>
            <person name="Pham P."/>
            <person name="Pu L.-L."/>
            <person name="Puazo M."/>
            <person name="Raj R."/>
            <person name="Reid J."/>
            <person name="Rouhana J."/>
            <person name="Saada N."/>
            <person name="Shang Y."/>
            <person name="Simmons D."/>
            <person name="Thornton R."/>
            <person name="Warren J."/>
            <person name="Weissenberger G."/>
            <person name="Zhang J."/>
            <person name="Zhang L."/>
            <person name="Zhou C."/>
            <person name="Zhu D."/>
            <person name="Muzny D."/>
            <person name="Worley K."/>
            <person name="Gibbs R."/>
        </authorList>
    </citation>
    <scope>NUCLEOTIDE SEQUENCE [LARGE SCALE GENOMIC DNA]</scope>
    <source>
        <strain evidence="8 9">ATCC 43531</strain>
    </source>
</reference>
<feature type="transmembrane region" description="Helical" evidence="7">
    <location>
        <begin position="269"/>
        <end position="294"/>
    </location>
</feature>
<dbReference type="GO" id="GO:0015171">
    <property type="term" value="F:amino acid transmembrane transporter activity"/>
    <property type="evidence" value="ECO:0007669"/>
    <property type="project" value="TreeGrafter"/>
</dbReference>
<keyword evidence="3 7" id="KW-0812">Transmembrane</keyword>
<keyword evidence="4 7" id="KW-1133">Transmembrane helix</keyword>
<proteinExistence type="predicted"/>
<feature type="transmembrane region" description="Helical" evidence="7">
    <location>
        <begin position="106"/>
        <end position="127"/>
    </location>
</feature>
<feature type="transmembrane region" description="Helical" evidence="7">
    <location>
        <begin position="226"/>
        <end position="248"/>
    </location>
</feature>
<evidence type="ECO:0000256" key="4">
    <source>
        <dbReference type="ARBA" id="ARBA00022989"/>
    </source>
</evidence>
<keyword evidence="5 7" id="KW-0472">Membrane</keyword>
<feature type="transmembrane region" description="Helical" evidence="7">
    <location>
        <begin position="46"/>
        <end position="68"/>
    </location>
</feature>
<evidence type="ECO:0000256" key="6">
    <source>
        <dbReference type="SAM" id="MobiDB-lite"/>
    </source>
</evidence>
<dbReference type="GO" id="GO:0016020">
    <property type="term" value="C:membrane"/>
    <property type="evidence" value="ECO:0007669"/>
    <property type="project" value="UniProtKB-SubCell"/>
</dbReference>
<evidence type="ECO:0000313" key="8">
    <source>
        <dbReference type="EMBL" id="EEQ48225.1"/>
    </source>
</evidence>
<comment type="caution">
    <text evidence="8">The sequence shown here is derived from an EMBL/GenBank/DDBJ whole genome shotgun (WGS) entry which is preliminary data.</text>
</comment>
<evidence type="ECO:0000256" key="1">
    <source>
        <dbReference type="ARBA" id="ARBA00004141"/>
    </source>
</evidence>
<organism evidence="8 9">
    <name type="scientific">Selenomonas flueggei ATCC 43531</name>
    <dbReference type="NCBI Taxonomy" id="638302"/>
    <lineage>
        <taxon>Bacteria</taxon>
        <taxon>Bacillati</taxon>
        <taxon>Bacillota</taxon>
        <taxon>Negativicutes</taxon>
        <taxon>Selenomonadales</taxon>
        <taxon>Selenomonadaceae</taxon>
        <taxon>Selenomonas</taxon>
    </lineage>
</organism>
<dbReference type="STRING" id="638302.HMPREF0908_1205"/>
<dbReference type="PANTHER" id="PTHR43243:SF4">
    <property type="entry name" value="CATIONIC AMINO ACID TRANSPORTER 4"/>
    <property type="match status" value="1"/>
</dbReference>
<dbReference type="Gene3D" id="1.20.1740.10">
    <property type="entry name" value="Amino acid/polyamine transporter I"/>
    <property type="match status" value="1"/>
</dbReference>
<dbReference type="PIRSF" id="PIRSF006060">
    <property type="entry name" value="AA_transporter"/>
    <property type="match status" value="1"/>
</dbReference>
<sequence>FLQVLFYNILKERREGFMFFKKKTLEDFSAQRKDSGMLRTLSTVDLTFLGIGGIIGSGVFVLTGIGAARYAGPGIVLSFIAAGLLCMLVGLAYAELASLIPAAGSAYAYTFASLGEGMAFLCGWSLIIGYIVTASAVAVGFSAYFSGMMASLGMEIPKALLTTAPEGGIINLPAVVITLIIGAILAHGTKESSRLNTILISLTLCAIVAYVVVTSPHAVAANLDPFLPFGAGGIMAGAAVVFFSFMGFDTVATSAEECKTPEKSLPIGIIASVFVCLCIYSVVALVLTATIPYTDLDRADPVAYCLRLIGYTSLANLVTVGILFGMITTLIVYIFGQARVFFAMSRDGFLPKSMANIHPKYGTPYFITLVGSALIAFIAGCVPMLYIVELANTGVLAAFFIVFVGLIQLRRNSPDLPRTFHFPALYLFAPIGMAVCLYLIWALSAVTNITFIVLMVLGFFFYNSYAPKHRCWDKASSSSANGESSYSDSTASS</sequence>
<dbReference type="InterPro" id="IPR002293">
    <property type="entry name" value="AA/rel_permease1"/>
</dbReference>
<protein>
    <submittedName>
        <fullName evidence="8">Amino acid permease</fullName>
    </submittedName>
</protein>
<name>C4V3W1_9FIRM</name>
<dbReference type="HOGENOM" id="CLU_007946_15_7_9"/>
<feature type="non-terminal residue" evidence="8">
    <location>
        <position position="1"/>
    </location>
</feature>
<evidence type="ECO:0000256" key="7">
    <source>
        <dbReference type="SAM" id="Phobius"/>
    </source>
</evidence>
<feature type="transmembrane region" description="Helical" evidence="7">
    <location>
        <begin position="449"/>
        <end position="466"/>
    </location>
</feature>
<dbReference type="EMBL" id="ACLA01000020">
    <property type="protein sequence ID" value="EEQ48225.1"/>
    <property type="molecule type" value="Genomic_DNA"/>
</dbReference>
<accession>C4V3W1</accession>
<feature type="transmembrane region" description="Helical" evidence="7">
    <location>
        <begin position="422"/>
        <end position="443"/>
    </location>
</feature>
<evidence type="ECO:0000256" key="3">
    <source>
        <dbReference type="ARBA" id="ARBA00022692"/>
    </source>
</evidence>
<evidence type="ECO:0000256" key="5">
    <source>
        <dbReference type="ARBA" id="ARBA00023136"/>
    </source>
</evidence>
<feature type="transmembrane region" description="Helical" evidence="7">
    <location>
        <begin position="168"/>
        <end position="186"/>
    </location>
</feature>